<proteinExistence type="predicted"/>
<keyword evidence="2" id="KW-1185">Reference proteome</keyword>
<gene>
    <name evidence="1" type="ordered locus">AALP_Aa7g070100</name>
</gene>
<dbReference type="Proteomes" id="UP000029120">
    <property type="component" value="Chromosome 7"/>
</dbReference>
<dbReference type="AlphaFoldDB" id="A0A087GGF2"/>
<dbReference type="EMBL" id="CM002875">
    <property type="protein sequence ID" value="KFK28954.1"/>
    <property type="molecule type" value="Genomic_DNA"/>
</dbReference>
<sequence length="64" mass="7725">MSDRLGLVATIKDRANEIFKKLRIKSQAGERIRMHFWQLAYTFHVDKRTSRKLLRAKRRLDQLL</sequence>
<evidence type="ECO:0000313" key="2">
    <source>
        <dbReference type="Proteomes" id="UP000029120"/>
    </source>
</evidence>
<dbReference type="OrthoDB" id="25790at2759"/>
<dbReference type="OMA" id="ERIRMHF"/>
<evidence type="ECO:0000313" key="1">
    <source>
        <dbReference type="EMBL" id="KFK28954.1"/>
    </source>
</evidence>
<dbReference type="Gramene" id="KFK28954">
    <property type="protein sequence ID" value="KFK28954"/>
    <property type="gene ID" value="AALP_AA7G070100"/>
</dbReference>
<reference evidence="2" key="1">
    <citation type="journal article" date="2015" name="Nat. Plants">
        <title>Genome expansion of Arabis alpina linked with retrotransposition and reduced symmetric DNA methylation.</title>
        <authorList>
            <person name="Willing E.M."/>
            <person name="Rawat V."/>
            <person name="Mandakova T."/>
            <person name="Maumus F."/>
            <person name="James G.V."/>
            <person name="Nordstroem K.J."/>
            <person name="Becker C."/>
            <person name="Warthmann N."/>
            <person name="Chica C."/>
            <person name="Szarzynska B."/>
            <person name="Zytnicki M."/>
            <person name="Albani M.C."/>
            <person name="Kiefer C."/>
            <person name="Bergonzi S."/>
            <person name="Castaings L."/>
            <person name="Mateos J.L."/>
            <person name="Berns M.C."/>
            <person name="Bujdoso N."/>
            <person name="Piofczyk T."/>
            <person name="de Lorenzo L."/>
            <person name="Barrero-Sicilia C."/>
            <person name="Mateos I."/>
            <person name="Piednoel M."/>
            <person name="Hagmann J."/>
            <person name="Chen-Min-Tao R."/>
            <person name="Iglesias-Fernandez R."/>
            <person name="Schuster S.C."/>
            <person name="Alonso-Blanco C."/>
            <person name="Roudier F."/>
            <person name="Carbonero P."/>
            <person name="Paz-Ares J."/>
            <person name="Davis S.J."/>
            <person name="Pecinka A."/>
            <person name="Quesneville H."/>
            <person name="Colot V."/>
            <person name="Lysak M.A."/>
            <person name="Weigel D."/>
            <person name="Coupland G."/>
            <person name="Schneeberger K."/>
        </authorList>
    </citation>
    <scope>NUCLEOTIDE SEQUENCE [LARGE SCALE GENOMIC DNA]</scope>
    <source>
        <strain evidence="2">cv. Pajares</strain>
    </source>
</reference>
<name>A0A087GGF2_ARAAL</name>
<protein>
    <submittedName>
        <fullName evidence="1">Uncharacterized protein</fullName>
    </submittedName>
</protein>
<organism evidence="1 2">
    <name type="scientific">Arabis alpina</name>
    <name type="common">Alpine rock-cress</name>
    <dbReference type="NCBI Taxonomy" id="50452"/>
    <lineage>
        <taxon>Eukaryota</taxon>
        <taxon>Viridiplantae</taxon>
        <taxon>Streptophyta</taxon>
        <taxon>Embryophyta</taxon>
        <taxon>Tracheophyta</taxon>
        <taxon>Spermatophyta</taxon>
        <taxon>Magnoliopsida</taxon>
        <taxon>eudicotyledons</taxon>
        <taxon>Gunneridae</taxon>
        <taxon>Pentapetalae</taxon>
        <taxon>rosids</taxon>
        <taxon>malvids</taxon>
        <taxon>Brassicales</taxon>
        <taxon>Brassicaceae</taxon>
        <taxon>Arabideae</taxon>
        <taxon>Arabis</taxon>
    </lineage>
</organism>
<accession>A0A087GGF2</accession>